<dbReference type="PROSITE" id="PS00108">
    <property type="entry name" value="PROTEIN_KINASE_ST"/>
    <property type="match status" value="1"/>
</dbReference>
<dbReference type="PROSITE" id="PS51178">
    <property type="entry name" value="PASTA"/>
    <property type="match status" value="4"/>
</dbReference>
<dbReference type="SUPFAM" id="SSF56112">
    <property type="entry name" value="Protein kinase-like (PK-like)"/>
    <property type="match status" value="1"/>
</dbReference>
<dbReference type="GO" id="GO:0005524">
    <property type="term" value="F:ATP binding"/>
    <property type="evidence" value="ECO:0007669"/>
    <property type="project" value="UniProtKB-KW"/>
</dbReference>
<dbReference type="SMART" id="SM00740">
    <property type="entry name" value="PASTA"/>
    <property type="match status" value="4"/>
</dbReference>
<dbReference type="InterPro" id="IPR011009">
    <property type="entry name" value="Kinase-like_dom_sf"/>
</dbReference>
<dbReference type="Proteomes" id="UP000295075">
    <property type="component" value="Unassembled WGS sequence"/>
</dbReference>
<comment type="catalytic activity">
    <reaction evidence="7">
        <text>L-threonyl-[protein] + ATP = O-phospho-L-threonyl-[protein] + ADP + H(+)</text>
        <dbReference type="Rhea" id="RHEA:46608"/>
        <dbReference type="Rhea" id="RHEA-COMP:11060"/>
        <dbReference type="Rhea" id="RHEA-COMP:11605"/>
        <dbReference type="ChEBI" id="CHEBI:15378"/>
        <dbReference type="ChEBI" id="CHEBI:30013"/>
        <dbReference type="ChEBI" id="CHEBI:30616"/>
        <dbReference type="ChEBI" id="CHEBI:61977"/>
        <dbReference type="ChEBI" id="CHEBI:456216"/>
        <dbReference type="EC" id="2.7.11.1"/>
    </reaction>
</comment>
<evidence type="ECO:0000256" key="3">
    <source>
        <dbReference type="ARBA" id="ARBA00022679"/>
    </source>
</evidence>
<keyword evidence="2" id="KW-0723">Serine/threonine-protein kinase</keyword>
<keyword evidence="13" id="KW-1185">Reference proteome</keyword>
<dbReference type="Gene3D" id="3.30.10.20">
    <property type="match status" value="4"/>
</dbReference>
<dbReference type="EC" id="2.7.11.1" evidence="1"/>
<accession>A0A4R4PYY4</accession>
<evidence type="ECO:0000259" key="11">
    <source>
        <dbReference type="PROSITE" id="PS51178"/>
    </source>
</evidence>
<dbReference type="InterPro" id="IPR008271">
    <property type="entry name" value="Ser/Thr_kinase_AS"/>
</dbReference>
<feature type="transmembrane region" description="Helical" evidence="9">
    <location>
        <begin position="361"/>
        <end position="382"/>
    </location>
</feature>
<keyword evidence="9" id="KW-0812">Transmembrane</keyword>
<dbReference type="CDD" id="cd06577">
    <property type="entry name" value="PASTA_pknB"/>
    <property type="match status" value="4"/>
</dbReference>
<dbReference type="InterPro" id="IPR005543">
    <property type="entry name" value="PASTA_dom"/>
</dbReference>
<feature type="domain" description="Protein kinase" evidence="10">
    <location>
        <begin position="22"/>
        <end position="286"/>
    </location>
</feature>
<dbReference type="Gene3D" id="1.10.510.10">
    <property type="entry name" value="Transferase(Phosphotransferase) domain 1"/>
    <property type="match status" value="1"/>
</dbReference>
<keyword evidence="6" id="KW-0067">ATP-binding</keyword>
<dbReference type="Pfam" id="PF03793">
    <property type="entry name" value="PASTA"/>
    <property type="match status" value="4"/>
</dbReference>
<keyword evidence="9" id="KW-1133">Transmembrane helix</keyword>
<dbReference type="SMART" id="SM00220">
    <property type="entry name" value="S_TKc"/>
    <property type="match status" value="1"/>
</dbReference>
<protein>
    <recommendedName>
        <fullName evidence="1">non-specific serine/threonine protein kinase</fullName>
        <ecNumber evidence="1">2.7.11.1</ecNumber>
    </recommendedName>
</protein>
<evidence type="ECO:0000256" key="5">
    <source>
        <dbReference type="ARBA" id="ARBA00022777"/>
    </source>
</evidence>
<evidence type="ECO:0000256" key="1">
    <source>
        <dbReference type="ARBA" id="ARBA00012513"/>
    </source>
</evidence>
<evidence type="ECO:0000256" key="7">
    <source>
        <dbReference type="ARBA" id="ARBA00047899"/>
    </source>
</evidence>
<dbReference type="GO" id="GO:0004674">
    <property type="term" value="F:protein serine/threonine kinase activity"/>
    <property type="evidence" value="ECO:0007669"/>
    <property type="project" value="UniProtKB-KW"/>
</dbReference>
<dbReference type="FunFam" id="1.10.510.10:FF:000021">
    <property type="entry name" value="Serine/threonine protein kinase"/>
    <property type="match status" value="1"/>
</dbReference>
<evidence type="ECO:0000259" key="10">
    <source>
        <dbReference type="PROSITE" id="PS50011"/>
    </source>
</evidence>
<dbReference type="RefSeq" id="WP_132408564.1">
    <property type="nucleotide sequence ID" value="NZ_SMKA01000088.1"/>
</dbReference>
<dbReference type="Gene3D" id="3.30.200.20">
    <property type="entry name" value="Phosphorylase Kinase, domain 1"/>
    <property type="match status" value="1"/>
</dbReference>
<evidence type="ECO:0000313" key="13">
    <source>
        <dbReference type="Proteomes" id="UP000295075"/>
    </source>
</evidence>
<name>A0A4R4PYY4_9ACTN</name>
<keyword evidence="5 12" id="KW-0418">Kinase</keyword>
<dbReference type="OrthoDB" id="9762169at2"/>
<reference evidence="12 13" key="1">
    <citation type="submission" date="2019-03" db="EMBL/GenBank/DDBJ databases">
        <title>Draft genome sequences of novel Actinobacteria.</title>
        <authorList>
            <person name="Sahin N."/>
            <person name="Ay H."/>
            <person name="Saygin H."/>
        </authorList>
    </citation>
    <scope>NUCLEOTIDE SEQUENCE [LARGE SCALE GENOMIC DNA]</scope>
    <source>
        <strain evidence="12 13">JCM 30547</strain>
    </source>
</reference>
<dbReference type="InterPro" id="IPR000719">
    <property type="entry name" value="Prot_kinase_dom"/>
</dbReference>
<feature type="domain" description="PASTA" evidence="11">
    <location>
        <begin position="452"/>
        <end position="519"/>
    </location>
</feature>
<sequence length="650" mass="70167">MTDDVDTQVGDRLVGRVLDGRYRVGARVARGGMATVYQALDMRLDRIVALKIMHDGLGDDAQFARRFVAEARAAAKLSHPNVVAVFDQGDDNGTLFLAMEYIPGRTLRDLIREHAPLSPARALDLLAPILSALSAAHDAGIVHRDIKPENVLLSDSGTVKVADFGLARAVSATGNTATQGLLMGTVSYLAPELVTDGSADARSDVYSSGILLYELLTGNKPHSGDTPIQVAYAHVHADVPAPSLVQPSIPPYVDALVQRATARQRDLRPADARVLSRQVRRVRSALEEGLPDDPELTGDLTVPIQQIRQDSDYDDGYTREVTPVTPVSALRHETIVVPVEHGRPTGQPVQRKPVRRRPSRGLIALIIILLAAVGIGTSAWYYGVHRYTTAPNLVKLTPAAASVEAQKVQLRTTLANQDFSEDVPKGQVMSTDPRPGERIRKDGEIQLTVSKGPERYRMPQLAGLDLDAANGALASIKLVQGQINEQYNEKVPAGRVVAFYPRFDMVVAPNTAVNFVVSKGKKPIAVPDFTGKNYREANKTLRKLGFIVNRTEQYDAKVPEGAVISQTPRGGTLYAKDKVQVVVSKGPPLVEVPNVKRKSVADAERILKAAGFQVKIEKAALNIGLNIVAAQNPGAGQKVRPGSTITITVL</sequence>
<evidence type="ECO:0000256" key="2">
    <source>
        <dbReference type="ARBA" id="ARBA00022527"/>
    </source>
</evidence>
<dbReference type="PANTHER" id="PTHR43289:SF34">
    <property type="entry name" value="SERINE_THREONINE-PROTEIN KINASE YBDM-RELATED"/>
    <property type="match status" value="1"/>
</dbReference>
<comment type="catalytic activity">
    <reaction evidence="8">
        <text>L-seryl-[protein] + ATP = O-phospho-L-seryl-[protein] + ADP + H(+)</text>
        <dbReference type="Rhea" id="RHEA:17989"/>
        <dbReference type="Rhea" id="RHEA-COMP:9863"/>
        <dbReference type="Rhea" id="RHEA-COMP:11604"/>
        <dbReference type="ChEBI" id="CHEBI:15378"/>
        <dbReference type="ChEBI" id="CHEBI:29999"/>
        <dbReference type="ChEBI" id="CHEBI:30616"/>
        <dbReference type="ChEBI" id="CHEBI:83421"/>
        <dbReference type="ChEBI" id="CHEBI:456216"/>
        <dbReference type="EC" id="2.7.11.1"/>
    </reaction>
</comment>
<keyword evidence="4" id="KW-0547">Nucleotide-binding</keyword>
<dbReference type="FunFam" id="3.30.200.20:FF:000035">
    <property type="entry name" value="Serine/threonine protein kinase Stk1"/>
    <property type="match status" value="1"/>
</dbReference>
<evidence type="ECO:0000313" key="12">
    <source>
        <dbReference type="EMBL" id="TDC27811.1"/>
    </source>
</evidence>
<dbReference type="EMBL" id="SMKA01000088">
    <property type="protein sequence ID" value="TDC27811.1"/>
    <property type="molecule type" value="Genomic_DNA"/>
</dbReference>
<dbReference type="Pfam" id="PF00069">
    <property type="entry name" value="Pkinase"/>
    <property type="match status" value="1"/>
</dbReference>
<dbReference type="GO" id="GO:0045717">
    <property type="term" value="P:negative regulation of fatty acid biosynthetic process"/>
    <property type="evidence" value="ECO:0007669"/>
    <property type="project" value="UniProtKB-ARBA"/>
</dbReference>
<keyword evidence="9" id="KW-0472">Membrane</keyword>
<comment type="caution">
    <text evidence="12">The sequence shown here is derived from an EMBL/GenBank/DDBJ whole genome shotgun (WGS) entry which is preliminary data.</text>
</comment>
<dbReference type="PROSITE" id="PS50011">
    <property type="entry name" value="PROTEIN_KINASE_DOM"/>
    <property type="match status" value="1"/>
</dbReference>
<dbReference type="AlphaFoldDB" id="A0A4R4PYY4"/>
<proteinExistence type="predicted"/>
<keyword evidence="3" id="KW-0808">Transferase</keyword>
<gene>
    <name evidence="12" type="primary">pknB</name>
    <name evidence="12" type="ORF">E1261_19945</name>
</gene>
<feature type="domain" description="PASTA" evidence="11">
    <location>
        <begin position="586"/>
        <end position="650"/>
    </location>
</feature>
<evidence type="ECO:0000256" key="8">
    <source>
        <dbReference type="ARBA" id="ARBA00048679"/>
    </source>
</evidence>
<dbReference type="NCBIfam" id="NF033483">
    <property type="entry name" value="PknB_PASTA_kin"/>
    <property type="match status" value="1"/>
</dbReference>
<feature type="domain" description="PASTA" evidence="11">
    <location>
        <begin position="520"/>
        <end position="585"/>
    </location>
</feature>
<feature type="domain" description="PASTA" evidence="11">
    <location>
        <begin position="388"/>
        <end position="451"/>
    </location>
</feature>
<dbReference type="CDD" id="cd14014">
    <property type="entry name" value="STKc_PknB_like"/>
    <property type="match status" value="1"/>
</dbReference>
<evidence type="ECO:0000256" key="4">
    <source>
        <dbReference type="ARBA" id="ARBA00022741"/>
    </source>
</evidence>
<evidence type="ECO:0000256" key="6">
    <source>
        <dbReference type="ARBA" id="ARBA00022840"/>
    </source>
</evidence>
<organism evidence="12 13">
    <name type="scientific">Kribbella albertanoniae</name>
    <dbReference type="NCBI Taxonomy" id="1266829"/>
    <lineage>
        <taxon>Bacteria</taxon>
        <taxon>Bacillati</taxon>
        <taxon>Actinomycetota</taxon>
        <taxon>Actinomycetes</taxon>
        <taxon>Propionibacteriales</taxon>
        <taxon>Kribbellaceae</taxon>
        <taxon>Kribbella</taxon>
    </lineage>
</organism>
<dbReference type="PANTHER" id="PTHR43289">
    <property type="entry name" value="MITOGEN-ACTIVATED PROTEIN KINASE KINASE KINASE 20-RELATED"/>
    <property type="match status" value="1"/>
</dbReference>
<evidence type="ECO:0000256" key="9">
    <source>
        <dbReference type="SAM" id="Phobius"/>
    </source>
</evidence>